<dbReference type="InterPro" id="IPR021120">
    <property type="entry name" value="KduI/IolB_isomerase"/>
</dbReference>
<dbReference type="InterPro" id="IPR014710">
    <property type="entry name" value="RmlC-like_jellyroll"/>
</dbReference>
<evidence type="ECO:0000313" key="2">
    <source>
        <dbReference type="EMBL" id="TCO70034.1"/>
    </source>
</evidence>
<dbReference type="RefSeq" id="WP_132247267.1">
    <property type="nucleotide sequence ID" value="NZ_SLWV01000028.1"/>
</dbReference>
<organism evidence="2 3">
    <name type="scientific">Marinisporobacter balticus</name>
    <dbReference type="NCBI Taxonomy" id="2018667"/>
    <lineage>
        <taxon>Bacteria</taxon>
        <taxon>Bacillati</taxon>
        <taxon>Bacillota</taxon>
        <taxon>Clostridia</taxon>
        <taxon>Peptostreptococcales</taxon>
        <taxon>Thermotaleaceae</taxon>
        <taxon>Marinisporobacter</taxon>
    </lineage>
</organism>
<dbReference type="SUPFAM" id="SSF51182">
    <property type="entry name" value="RmlC-like cupins"/>
    <property type="match status" value="1"/>
</dbReference>
<comment type="caution">
    <text evidence="2">The sequence shown here is derived from an EMBL/GenBank/DDBJ whole genome shotgun (WGS) entry which is preliminary data.</text>
</comment>
<dbReference type="GO" id="GO:0019310">
    <property type="term" value="P:inositol catabolic process"/>
    <property type="evidence" value="ECO:0007669"/>
    <property type="project" value="InterPro"/>
</dbReference>
<protein>
    <submittedName>
        <fullName evidence="2">5-deoxy-glucuronate isomerase</fullName>
    </submittedName>
</protein>
<dbReference type="AlphaFoldDB" id="A0A4R2KB68"/>
<dbReference type="PANTHER" id="PTHR39193:SF1">
    <property type="entry name" value="5-DEOXY-GLUCURONATE ISOMERASE"/>
    <property type="match status" value="1"/>
</dbReference>
<proteinExistence type="predicted"/>
<name>A0A4R2KB68_9FIRM</name>
<reference evidence="2 3" key="1">
    <citation type="submission" date="2019-03" db="EMBL/GenBank/DDBJ databases">
        <title>Genomic Encyclopedia of Type Strains, Phase IV (KMG-IV): sequencing the most valuable type-strain genomes for metagenomic binning, comparative biology and taxonomic classification.</title>
        <authorList>
            <person name="Goeker M."/>
        </authorList>
    </citation>
    <scope>NUCLEOTIDE SEQUENCE [LARGE SCALE GENOMIC DNA]</scope>
    <source>
        <strain evidence="2 3">DSM 102940</strain>
    </source>
</reference>
<dbReference type="Proteomes" id="UP000294919">
    <property type="component" value="Unassembled WGS sequence"/>
</dbReference>
<keyword evidence="3" id="KW-1185">Reference proteome</keyword>
<gene>
    <name evidence="2" type="ORF">EV214_12829</name>
</gene>
<dbReference type="PANTHER" id="PTHR39193">
    <property type="entry name" value="5-DEOXY-GLUCURONATE ISOMERASE"/>
    <property type="match status" value="1"/>
</dbReference>
<dbReference type="PIRSF" id="PIRSF036628">
    <property type="entry name" value="IolB"/>
    <property type="match status" value="1"/>
</dbReference>
<keyword evidence="1 2" id="KW-0413">Isomerase</keyword>
<dbReference type="Pfam" id="PF04962">
    <property type="entry name" value="KduI"/>
    <property type="match status" value="1"/>
</dbReference>
<evidence type="ECO:0000313" key="3">
    <source>
        <dbReference type="Proteomes" id="UP000294919"/>
    </source>
</evidence>
<accession>A0A4R2KB68</accession>
<dbReference type="GO" id="GO:0008880">
    <property type="term" value="F:glucuronate isomerase activity"/>
    <property type="evidence" value="ECO:0007669"/>
    <property type="project" value="InterPro"/>
</dbReference>
<dbReference type="Gene3D" id="2.60.120.10">
    <property type="entry name" value="Jelly Rolls"/>
    <property type="match status" value="2"/>
</dbReference>
<dbReference type="EMBL" id="SLWV01000028">
    <property type="protein sequence ID" value="TCO70034.1"/>
    <property type="molecule type" value="Genomic_DNA"/>
</dbReference>
<dbReference type="InterPro" id="IPR011051">
    <property type="entry name" value="RmlC_Cupin_sf"/>
</dbReference>
<evidence type="ECO:0000256" key="1">
    <source>
        <dbReference type="ARBA" id="ARBA00023235"/>
    </source>
</evidence>
<dbReference type="OrthoDB" id="9799936at2"/>
<dbReference type="InterPro" id="IPR024203">
    <property type="entry name" value="Deoxy-glucuronate_isom_IolB"/>
</dbReference>
<sequence length="263" mass="30356">MKIRQAEPFAYGYNSITEMNGKHRDMLMDFGILKMKKDDVETNCENLERAYLLIQGEVTFEWEGDKVIVKREDCFSEDPYCLHVPQHVEVKLTALKDDTELAVQKTDNEKAFPSKLYTQEECRSEQFGAGTLNETATRTVRTIFDHANSPDANLVIGEVINHPGKYSSYPPHHHPQPEIYHYRFYPEQGYGLSTVGDNAYVVKNMDTVAIPGGLVHPQTAAPGYAMYYVWMIRHLENNPFDERIFVDEHKWLLDHDAKIWPAK</sequence>